<dbReference type="AlphaFoldDB" id="A0A5B7EEH8"/>
<evidence type="ECO:0000313" key="1">
    <source>
        <dbReference type="EMBL" id="MPC31868.1"/>
    </source>
</evidence>
<sequence>MESSWYLYQVDIDVRRYTMDNDGVSAFLTRALHNKAQEALTHQGGIEGGVSTDRDVRLVPPLLVEWLQVWVLFQQGCKPAEKLTGRLPMASREGQALSFLFTIRGRGR</sequence>
<protein>
    <submittedName>
        <fullName evidence="1">Uncharacterized protein</fullName>
    </submittedName>
</protein>
<accession>A0A5B7EEH8</accession>
<evidence type="ECO:0000313" key="2">
    <source>
        <dbReference type="Proteomes" id="UP000324222"/>
    </source>
</evidence>
<proteinExistence type="predicted"/>
<dbReference type="Proteomes" id="UP000324222">
    <property type="component" value="Unassembled WGS sequence"/>
</dbReference>
<reference evidence="1 2" key="1">
    <citation type="submission" date="2019-05" db="EMBL/GenBank/DDBJ databases">
        <title>Another draft genome of Portunus trituberculatus and its Hox gene families provides insights of decapod evolution.</title>
        <authorList>
            <person name="Jeong J.-H."/>
            <person name="Song I."/>
            <person name="Kim S."/>
            <person name="Choi T."/>
            <person name="Kim D."/>
            <person name="Ryu S."/>
            <person name="Kim W."/>
        </authorList>
    </citation>
    <scope>NUCLEOTIDE SEQUENCE [LARGE SCALE GENOMIC DNA]</scope>
    <source>
        <tissue evidence="1">Muscle</tissue>
    </source>
</reference>
<gene>
    <name evidence="1" type="ORF">E2C01_025167</name>
</gene>
<keyword evidence="2" id="KW-1185">Reference proteome</keyword>
<comment type="caution">
    <text evidence="1">The sequence shown here is derived from an EMBL/GenBank/DDBJ whole genome shotgun (WGS) entry which is preliminary data.</text>
</comment>
<name>A0A5B7EEH8_PORTR</name>
<dbReference type="EMBL" id="VSRR010002520">
    <property type="protein sequence ID" value="MPC31868.1"/>
    <property type="molecule type" value="Genomic_DNA"/>
</dbReference>
<organism evidence="1 2">
    <name type="scientific">Portunus trituberculatus</name>
    <name type="common">Swimming crab</name>
    <name type="synonym">Neptunus trituberculatus</name>
    <dbReference type="NCBI Taxonomy" id="210409"/>
    <lineage>
        <taxon>Eukaryota</taxon>
        <taxon>Metazoa</taxon>
        <taxon>Ecdysozoa</taxon>
        <taxon>Arthropoda</taxon>
        <taxon>Crustacea</taxon>
        <taxon>Multicrustacea</taxon>
        <taxon>Malacostraca</taxon>
        <taxon>Eumalacostraca</taxon>
        <taxon>Eucarida</taxon>
        <taxon>Decapoda</taxon>
        <taxon>Pleocyemata</taxon>
        <taxon>Brachyura</taxon>
        <taxon>Eubrachyura</taxon>
        <taxon>Portunoidea</taxon>
        <taxon>Portunidae</taxon>
        <taxon>Portuninae</taxon>
        <taxon>Portunus</taxon>
    </lineage>
</organism>